<comment type="caution">
    <text evidence="12">The sequence shown here is derived from an EMBL/GenBank/DDBJ whole genome shotgun (WGS) entry which is preliminary data.</text>
</comment>
<dbReference type="InterPro" id="IPR025200">
    <property type="entry name" value="PPK_C_dom2"/>
</dbReference>
<evidence type="ECO:0000256" key="6">
    <source>
        <dbReference type="HAMAP-Rule" id="MF_00347"/>
    </source>
</evidence>
<evidence type="ECO:0000259" key="11">
    <source>
        <dbReference type="Pfam" id="PF17941"/>
    </source>
</evidence>
<keyword evidence="2 6" id="KW-0808">Transferase</keyword>
<keyword evidence="6" id="KW-0479">Metal-binding</keyword>
<feature type="domain" description="Polyphosphate kinase N-terminal" evidence="9">
    <location>
        <begin position="16"/>
        <end position="121"/>
    </location>
</feature>
<dbReference type="GO" id="GO:0008976">
    <property type="term" value="F:polyphosphate kinase activity"/>
    <property type="evidence" value="ECO:0007669"/>
    <property type="project" value="UniProtKB-EC"/>
</dbReference>
<dbReference type="Proteomes" id="UP000798808">
    <property type="component" value="Unassembled WGS sequence"/>
</dbReference>
<dbReference type="Gene3D" id="3.30.1840.10">
    <property type="entry name" value="Polyphosphate kinase middle domain"/>
    <property type="match status" value="1"/>
</dbReference>
<keyword evidence="13" id="KW-1185">Reference proteome</keyword>
<feature type="domain" description="Polyphosphate kinase C-terminal" evidence="11">
    <location>
        <begin position="343"/>
        <end position="507"/>
    </location>
</feature>
<keyword evidence="6" id="KW-0460">Magnesium</keyword>
<feature type="binding site" evidence="6">
    <location>
        <position position="604"/>
    </location>
    <ligand>
        <name>ATP</name>
        <dbReference type="ChEBI" id="CHEBI:30616"/>
    </ligand>
</feature>
<comment type="function">
    <text evidence="6 7">Catalyzes the reversible transfer of the terminal phosphate of ATP to form a long-chain polyphosphate (polyP).</text>
</comment>
<dbReference type="NCBIfam" id="NF003917">
    <property type="entry name" value="PRK05443.1-1"/>
    <property type="match status" value="1"/>
</dbReference>
<dbReference type="Pfam" id="PF02503">
    <property type="entry name" value="PP_kinase"/>
    <property type="match status" value="1"/>
</dbReference>
<evidence type="ECO:0000256" key="1">
    <source>
        <dbReference type="ARBA" id="ARBA00022553"/>
    </source>
</evidence>
<dbReference type="Gene3D" id="3.30.870.10">
    <property type="entry name" value="Endonuclease Chain A"/>
    <property type="match status" value="2"/>
</dbReference>
<evidence type="ECO:0000313" key="13">
    <source>
        <dbReference type="Proteomes" id="UP000798808"/>
    </source>
</evidence>
<proteinExistence type="inferred from homology"/>
<dbReference type="Pfam" id="PF17941">
    <property type="entry name" value="PP_kinase_C_1"/>
    <property type="match status" value="1"/>
</dbReference>
<dbReference type="CDD" id="cd09168">
    <property type="entry name" value="PLDc_PaPPK1_C2_like"/>
    <property type="match status" value="1"/>
</dbReference>
<evidence type="ECO:0000256" key="4">
    <source>
        <dbReference type="ARBA" id="ARBA00022777"/>
    </source>
</evidence>
<comment type="catalytic activity">
    <reaction evidence="6 7">
        <text>[phosphate](n) + ATP = [phosphate](n+1) + ADP</text>
        <dbReference type="Rhea" id="RHEA:19573"/>
        <dbReference type="Rhea" id="RHEA-COMP:9859"/>
        <dbReference type="Rhea" id="RHEA-COMP:14280"/>
        <dbReference type="ChEBI" id="CHEBI:16838"/>
        <dbReference type="ChEBI" id="CHEBI:30616"/>
        <dbReference type="ChEBI" id="CHEBI:456216"/>
        <dbReference type="EC" id="2.7.4.1"/>
    </reaction>
</comment>
<feature type="binding site" evidence="6">
    <location>
        <position position="417"/>
    </location>
    <ligand>
        <name>Mg(2+)</name>
        <dbReference type="ChEBI" id="CHEBI:18420"/>
    </ligand>
</feature>
<evidence type="ECO:0000256" key="2">
    <source>
        <dbReference type="ARBA" id="ARBA00022679"/>
    </source>
</evidence>
<evidence type="ECO:0000256" key="3">
    <source>
        <dbReference type="ARBA" id="ARBA00022741"/>
    </source>
</evidence>
<organism evidence="12 13">
    <name type="scientific">Fulvivirga kasyanovii</name>
    <dbReference type="NCBI Taxonomy" id="396812"/>
    <lineage>
        <taxon>Bacteria</taxon>
        <taxon>Pseudomonadati</taxon>
        <taxon>Bacteroidota</taxon>
        <taxon>Cytophagia</taxon>
        <taxon>Cytophagales</taxon>
        <taxon>Fulvivirgaceae</taxon>
        <taxon>Fulvivirga</taxon>
    </lineage>
</organism>
<accession>A0ABW9RPF7</accession>
<dbReference type="HAMAP" id="MF_00347">
    <property type="entry name" value="Polyphosphate_kinase"/>
    <property type="match status" value="1"/>
</dbReference>
<evidence type="ECO:0000256" key="5">
    <source>
        <dbReference type="ARBA" id="ARBA00022840"/>
    </source>
</evidence>
<dbReference type="SUPFAM" id="SSF56024">
    <property type="entry name" value="Phospholipase D/nuclease"/>
    <property type="match status" value="2"/>
</dbReference>
<keyword evidence="1 6" id="KW-0597">Phosphoprotein</keyword>
<feature type="domain" description="Polyphosphate kinase middle" evidence="8">
    <location>
        <begin position="130"/>
        <end position="314"/>
    </location>
</feature>
<dbReference type="RefSeq" id="WP_155172786.1">
    <property type="nucleotide sequence ID" value="NZ_BAAAFL010000026.1"/>
</dbReference>
<evidence type="ECO:0000259" key="9">
    <source>
        <dbReference type="Pfam" id="PF13089"/>
    </source>
</evidence>
<comment type="PTM">
    <text evidence="6 7">An intermediate of this reaction is the autophosphorylated ppk in which a phosphate is covalently linked to a histidine residue through a N-P bond.</text>
</comment>
<dbReference type="PIRSF" id="PIRSF015589">
    <property type="entry name" value="PP_kinase"/>
    <property type="match status" value="1"/>
</dbReference>
<dbReference type="InterPro" id="IPR036830">
    <property type="entry name" value="PP_kinase_middle_dom_sf"/>
</dbReference>
<feature type="active site" description="Phosphohistidine intermediate" evidence="6">
    <location>
        <position position="447"/>
    </location>
</feature>
<feature type="binding site" evidence="6">
    <location>
        <position position="54"/>
    </location>
    <ligand>
        <name>ATP</name>
        <dbReference type="ChEBI" id="CHEBI:30616"/>
    </ligand>
</feature>
<feature type="binding site" evidence="6">
    <location>
        <position position="576"/>
    </location>
    <ligand>
        <name>ATP</name>
        <dbReference type="ChEBI" id="CHEBI:30616"/>
    </ligand>
</feature>
<evidence type="ECO:0000313" key="12">
    <source>
        <dbReference type="EMBL" id="MTI26032.1"/>
    </source>
</evidence>
<protein>
    <recommendedName>
        <fullName evidence="6 7">Polyphosphate kinase</fullName>
        <ecNumber evidence="6 7">2.7.4.1</ecNumber>
    </recommendedName>
    <alternativeName>
        <fullName evidence="6">ATP-polyphosphate phosphotransferase</fullName>
    </alternativeName>
    <alternativeName>
        <fullName evidence="6">Polyphosphoric acid kinase</fullName>
    </alternativeName>
</protein>
<dbReference type="Pfam" id="PF13090">
    <property type="entry name" value="PP_kinase_C"/>
    <property type="match status" value="1"/>
</dbReference>
<comment type="cofactor">
    <cofactor evidence="6">
        <name>Mg(2+)</name>
        <dbReference type="ChEBI" id="CHEBI:18420"/>
    </cofactor>
</comment>
<keyword evidence="5 6" id="KW-0067">ATP-binding</keyword>
<dbReference type="InterPro" id="IPR041108">
    <property type="entry name" value="PP_kinase_C_1"/>
</dbReference>
<feature type="binding site" evidence="6">
    <location>
        <position position="387"/>
    </location>
    <ligand>
        <name>Mg(2+)</name>
        <dbReference type="ChEBI" id="CHEBI:18420"/>
    </ligand>
</feature>
<dbReference type="PANTHER" id="PTHR30218:SF0">
    <property type="entry name" value="POLYPHOSPHATE KINASE"/>
    <property type="match status" value="1"/>
</dbReference>
<dbReference type="InterPro" id="IPR025198">
    <property type="entry name" value="PPK_N_dom"/>
</dbReference>
<keyword evidence="4 6" id="KW-0418">Kinase</keyword>
<feature type="binding site" evidence="6">
    <location>
        <position position="480"/>
    </location>
    <ligand>
        <name>ATP</name>
        <dbReference type="ChEBI" id="CHEBI:30616"/>
    </ligand>
</feature>
<dbReference type="Gene3D" id="1.20.58.310">
    <property type="entry name" value="Polyphosphate kinase N-terminal domain"/>
    <property type="match status" value="1"/>
</dbReference>
<evidence type="ECO:0000259" key="10">
    <source>
        <dbReference type="Pfam" id="PF13090"/>
    </source>
</evidence>
<dbReference type="NCBIfam" id="TIGR03705">
    <property type="entry name" value="poly_P_kin"/>
    <property type="match status" value="1"/>
</dbReference>
<dbReference type="SUPFAM" id="SSF143724">
    <property type="entry name" value="PHP14-like"/>
    <property type="match status" value="1"/>
</dbReference>
<dbReference type="NCBIfam" id="NF003921">
    <property type="entry name" value="PRK05443.2-2"/>
    <property type="match status" value="1"/>
</dbReference>
<name>A0ABW9RPF7_9BACT</name>
<evidence type="ECO:0000256" key="7">
    <source>
        <dbReference type="RuleBase" id="RU003800"/>
    </source>
</evidence>
<evidence type="ECO:0000259" key="8">
    <source>
        <dbReference type="Pfam" id="PF02503"/>
    </source>
</evidence>
<dbReference type="Pfam" id="PF13089">
    <property type="entry name" value="PP_kinase_N"/>
    <property type="match status" value="1"/>
</dbReference>
<dbReference type="EC" id="2.7.4.1" evidence="6 7"/>
<dbReference type="InterPro" id="IPR036832">
    <property type="entry name" value="PPK_N_dom_sf"/>
</dbReference>
<keyword evidence="3 6" id="KW-0547">Nucleotide-binding</keyword>
<dbReference type="InterPro" id="IPR003414">
    <property type="entry name" value="PP_kinase"/>
</dbReference>
<dbReference type="PANTHER" id="PTHR30218">
    <property type="entry name" value="POLYPHOSPHATE KINASE"/>
    <property type="match status" value="1"/>
</dbReference>
<gene>
    <name evidence="12" type="primary">ppk1</name>
    <name evidence="6" type="synonym">ppk</name>
    <name evidence="12" type="ORF">E1163_13830</name>
</gene>
<comment type="similarity">
    <text evidence="6 7">Belongs to the polyphosphate kinase 1 (PPK1) family.</text>
</comment>
<feature type="domain" description="Polyphosphate kinase C-terminal" evidence="10">
    <location>
        <begin position="515"/>
        <end position="680"/>
    </location>
</feature>
<sequence>MILPEKIKKQIAQSDYVSRDLSWLKFNDRVLDQARDANKSIIERLRFLAITESNLDEFFTIRVGSLYNYLDYNKPRIDYSGLKEIQFRKVIFTRTKQFSHQQHNLFINELIPLFEEHDFSITTYKKLTSEEKARVNSYFETTIYPMLTPMAYDNYHTFPILISNRLVFGVVTKAEDGSVDYKKLSFIQIPSNLPKFLEIEREEVIHFVPVEDVIRNNIKHLFRNVEVLSVNLFRITRNGDFTLEESDDIEANFLEELKKKLKTRRTGRVVRLEVSGRPDQWMLKVLKERWDIDDDNIFKIKRKSLLDFTGLMQIVNHPQFRDLRMEVPVPVPPLSYPEIHDYNILDVLNERDVLLHHPYNSIEPVLELLEKAAEDPGVLAIKITIYRLAKDSRVTAALLKAAENGKHVSVLFEVKARFDEENNLREAQRLQKAGCFVIYGISSFKTHTKLLLIVRKEGEKVTRYVHLSSGNYNESTSKFYTDLGLLTTNEVYAHDVSEFFNVITGHSMPNVYLNLITAPKDMRQQLVELIRAEAENARKGLPSGIVIKINSLQDKESIDELYAASQAGVPIKLIVRGMCCLRPGRAGLSENIQVMSIVGQYLEHSRIYYFHSNGESKVYIGSADMMVRSFERRLESLFMITDDLLKKQIINILQYNLKDNVNSYVMHEDGTYSKKHPDGDEPEFNIHKEFYNVSRETLLDLDLTLKKPVIEKSLPEVTVEEKVSNDIDAGLN</sequence>
<dbReference type="SUPFAM" id="SSF140356">
    <property type="entry name" value="PPK N-terminal domain-like"/>
    <property type="match status" value="1"/>
</dbReference>
<reference evidence="12 13" key="1">
    <citation type="submission" date="2019-02" db="EMBL/GenBank/DDBJ databases">
        <authorList>
            <person name="Goldberg S.R."/>
            <person name="Haltli B.A."/>
            <person name="Correa H."/>
            <person name="Russell K.G."/>
        </authorList>
    </citation>
    <scope>NUCLEOTIDE SEQUENCE [LARGE SCALE GENOMIC DNA]</scope>
    <source>
        <strain evidence="12 13">JCM 16186</strain>
    </source>
</reference>
<dbReference type="EMBL" id="SMLW01000558">
    <property type="protein sequence ID" value="MTI26032.1"/>
    <property type="molecule type" value="Genomic_DNA"/>
</dbReference>
<dbReference type="InterPro" id="IPR024953">
    <property type="entry name" value="PP_kinase_middle"/>
</dbReference>